<dbReference type="InterPro" id="IPR024079">
    <property type="entry name" value="MetalloPept_cat_dom_sf"/>
</dbReference>
<accession>A0AAD9MBA5</accession>
<protein>
    <submittedName>
        <fullName evidence="1">Uncharacterized protein</fullName>
    </submittedName>
</protein>
<keyword evidence="2" id="KW-1185">Reference proteome</keyword>
<name>A0AAD9MBA5_9PEZI</name>
<dbReference type="EMBL" id="JAQQPM010000001">
    <property type="protein sequence ID" value="KAK2066736.1"/>
    <property type="molecule type" value="Genomic_DNA"/>
</dbReference>
<evidence type="ECO:0000313" key="1">
    <source>
        <dbReference type="EMBL" id="KAK2066736.1"/>
    </source>
</evidence>
<gene>
    <name evidence="1" type="ORF">P8C59_000525</name>
</gene>
<dbReference type="GO" id="GO:0008237">
    <property type="term" value="F:metallopeptidase activity"/>
    <property type="evidence" value="ECO:0007669"/>
    <property type="project" value="InterPro"/>
</dbReference>
<dbReference type="Gene3D" id="3.40.390.10">
    <property type="entry name" value="Collagenase (Catalytic Domain)"/>
    <property type="match status" value="1"/>
</dbReference>
<proteinExistence type="predicted"/>
<sequence>MAAKYPSVDEVFHVKSGTTHGGCDKYKRTLNGWWSDCQLLIDASMALITDAKDNPDSRQYLETFFKIDSAPHHPHRNVFKNFRNVHRILKSDFYNSGPDRPWPYRLRDDGMTYEQLNPEMAAEAQRLDGQNSIVFWLPDFGWFRPGLRGEADICEKDGKEVGETFSPRAWLPGMIMLCMNNIARLHHGLLPDLQPIRQSGLRVDQAALTSTTLFHELFHLVLPFDPEDHAYDLDDCLHLTARQAVDNPQSYLFFALAAWLAHENPRYSFATGVSQRID</sequence>
<reference evidence="1" key="1">
    <citation type="journal article" date="2023" name="Mol. Plant Microbe Interact.">
        <title>Elucidating the Obligate Nature and Biological Capacity of an Invasive Fungal Corn Pathogen.</title>
        <authorList>
            <person name="MacCready J.S."/>
            <person name="Roggenkamp E.M."/>
            <person name="Gdanetz K."/>
            <person name="Chilvers M.I."/>
        </authorList>
    </citation>
    <scope>NUCLEOTIDE SEQUENCE</scope>
    <source>
        <strain evidence="1">PM02</strain>
    </source>
</reference>
<dbReference type="SUPFAM" id="SSF55486">
    <property type="entry name" value="Metalloproteases ('zincins'), catalytic domain"/>
    <property type="match status" value="1"/>
</dbReference>
<organism evidence="1 2">
    <name type="scientific">Phyllachora maydis</name>
    <dbReference type="NCBI Taxonomy" id="1825666"/>
    <lineage>
        <taxon>Eukaryota</taxon>
        <taxon>Fungi</taxon>
        <taxon>Dikarya</taxon>
        <taxon>Ascomycota</taxon>
        <taxon>Pezizomycotina</taxon>
        <taxon>Sordariomycetes</taxon>
        <taxon>Sordariomycetidae</taxon>
        <taxon>Phyllachorales</taxon>
        <taxon>Phyllachoraceae</taxon>
        <taxon>Phyllachora</taxon>
    </lineage>
</organism>
<comment type="caution">
    <text evidence="1">The sequence shown here is derived from an EMBL/GenBank/DDBJ whole genome shotgun (WGS) entry which is preliminary data.</text>
</comment>
<dbReference type="Proteomes" id="UP001217918">
    <property type="component" value="Unassembled WGS sequence"/>
</dbReference>
<dbReference type="AlphaFoldDB" id="A0AAD9MBA5"/>
<evidence type="ECO:0000313" key="2">
    <source>
        <dbReference type="Proteomes" id="UP001217918"/>
    </source>
</evidence>